<dbReference type="Gene3D" id="1.25.40.10">
    <property type="entry name" value="Tetratricopeptide repeat domain"/>
    <property type="match status" value="1"/>
</dbReference>
<dbReference type="AlphaFoldDB" id="A0A9P6M738"/>
<feature type="non-terminal residue" evidence="1">
    <location>
        <position position="274"/>
    </location>
</feature>
<evidence type="ECO:0000313" key="1">
    <source>
        <dbReference type="EMBL" id="KAF9970566.1"/>
    </source>
</evidence>
<comment type="caution">
    <text evidence="1">The sequence shown here is derived from an EMBL/GenBank/DDBJ whole genome shotgun (WGS) entry which is preliminary data.</text>
</comment>
<dbReference type="EMBL" id="JAAAHW010004963">
    <property type="protein sequence ID" value="KAF9970566.1"/>
    <property type="molecule type" value="Genomic_DNA"/>
</dbReference>
<sequence>MLFRGVVPSPKSPLSLQQTLELTNIYLENAFKTTDHDIALVLCHDAEVSLAEAKNNTKKSLTHPKDAEEEALREGVASAYIGIGKLLDSQGYPDKALTIYKKAEKLGGDIGDPCLLARYTTTESIVYPAEGTSDSTKNTLVVLPSLRTFGSQQKQQKRDIATVPPHIFTNDVRPLSMQFKLPEPDERLNNTPQLACCLGLLQASLSTSDVLEAAITNWLQAIEKDKDEQERLKMLTMDVIRVFKREELKDAKAVAEVVCLSPVLDKDAFRDLLS</sequence>
<dbReference type="Proteomes" id="UP000749646">
    <property type="component" value="Unassembled WGS sequence"/>
</dbReference>
<dbReference type="InterPro" id="IPR011990">
    <property type="entry name" value="TPR-like_helical_dom_sf"/>
</dbReference>
<gene>
    <name evidence="1" type="ORF">BGZ65_011037</name>
</gene>
<name>A0A9P6M738_9FUNG</name>
<evidence type="ECO:0000313" key="2">
    <source>
        <dbReference type="Proteomes" id="UP000749646"/>
    </source>
</evidence>
<proteinExistence type="predicted"/>
<accession>A0A9P6M738</accession>
<organism evidence="1 2">
    <name type="scientific">Modicella reniformis</name>
    <dbReference type="NCBI Taxonomy" id="1440133"/>
    <lineage>
        <taxon>Eukaryota</taxon>
        <taxon>Fungi</taxon>
        <taxon>Fungi incertae sedis</taxon>
        <taxon>Mucoromycota</taxon>
        <taxon>Mortierellomycotina</taxon>
        <taxon>Mortierellomycetes</taxon>
        <taxon>Mortierellales</taxon>
        <taxon>Mortierellaceae</taxon>
        <taxon>Modicella</taxon>
    </lineage>
</organism>
<reference evidence="1" key="1">
    <citation type="journal article" date="2020" name="Fungal Divers.">
        <title>Resolving the Mortierellaceae phylogeny through synthesis of multi-gene phylogenetics and phylogenomics.</title>
        <authorList>
            <person name="Vandepol N."/>
            <person name="Liber J."/>
            <person name="Desiro A."/>
            <person name="Na H."/>
            <person name="Kennedy M."/>
            <person name="Barry K."/>
            <person name="Grigoriev I.V."/>
            <person name="Miller A.N."/>
            <person name="O'Donnell K."/>
            <person name="Stajich J.E."/>
            <person name="Bonito G."/>
        </authorList>
    </citation>
    <scope>NUCLEOTIDE SEQUENCE</scope>
    <source>
        <strain evidence="1">MES-2147</strain>
    </source>
</reference>
<keyword evidence="2" id="KW-1185">Reference proteome</keyword>
<protein>
    <submittedName>
        <fullName evidence="1">Uncharacterized protein</fullName>
    </submittedName>
</protein>
<dbReference type="OrthoDB" id="2448159at2759"/>